<dbReference type="Proteomes" id="UP001157418">
    <property type="component" value="Unassembled WGS sequence"/>
</dbReference>
<dbReference type="Gene3D" id="3.40.850.10">
    <property type="entry name" value="Kinesin motor domain"/>
    <property type="match status" value="1"/>
</dbReference>
<organism evidence="1 2">
    <name type="scientific">Lactuca virosa</name>
    <dbReference type="NCBI Taxonomy" id="75947"/>
    <lineage>
        <taxon>Eukaryota</taxon>
        <taxon>Viridiplantae</taxon>
        <taxon>Streptophyta</taxon>
        <taxon>Embryophyta</taxon>
        <taxon>Tracheophyta</taxon>
        <taxon>Spermatophyta</taxon>
        <taxon>Magnoliopsida</taxon>
        <taxon>eudicotyledons</taxon>
        <taxon>Gunneridae</taxon>
        <taxon>Pentapetalae</taxon>
        <taxon>asterids</taxon>
        <taxon>campanulids</taxon>
        <taxon>Asterales</taxon>
        <taxon>Asteraceae</taxon>
        <taxon>Cichorioideae</taxon>
        <taxon>Cichorieae</taxon>
        <taxon>Lactucinae</taxon>
        <taxon>Lactuca</taxon>
    </lineage>
</organism>
<evidence type="ECO:0000313" key="2">
    <source>
        <dbReference type="Proteomes" id="UP001157418"/>
    </source>
</evidence>
<accession>A0AAU9M3N4</accession>
<dbReference type="InterPro" id="IPR036961">
    <property type="entry name" value="Kinesin_motor_dom_sf"/>
</dbReference>
<dbReference type="SUPFAM" id="SSF52540">
    <property type="entry name" value="P-loop containing nucleoside triphosphate hydrolases"/>
    <property type="match status" value="1"/>
</dbReference>
<evidence type="ECO:0008006" key="3">
    <source>
        <dbReference type="Google" id="ProtNLM"/>
    </source>
</evidence>
<dbReference type="InterPro" id="IPR027417">
    <property type="entry name" value="P-loop_NTPase"/>
</dbReference>
<dbReference type="AlphaFoldDB" id="A0AAU9M3N4"/>
<name>A0AAU9M3N4_9ASTR</name>
<proteinExistence type="predicted"/>
<protein>
    <recommendedName>
        <fullName evidence="3">Myosin motor domain-containing protein</fullName>
    </recommendedName>
</protein>
<evidence type="ECO:0000313" key="1">
    <source>
        <dbReference type="EMBL" id="CAH1421302.1"/>
    </source>
</evidence>
<dbReference type="EMBL" id="CAKMRJ010001112">
    <property type="protein sequence ID" value="CAH1421302.1"/>
    <property type="molecule type" value="Genomic_DNA"/>
</dbReference>
<sequence>MEVNFKEPQVKLGRLSPEIREQFALSMSSCPTDRRRVYRFVVLPPPVNKRHRHQLSLALRGRLPVDATPSTPPDILRHRLLLRNPSNIYPCHLFWGQNWSRFSKRCKIRYSAAMYTQLTRLVIQAPVFVSSFLATYTGSILIAVNPFTKLPHLYNVYMMEQYKGAPFGELSPM</sequence>
<reference evidence="1 2" key="1">
    <citation type="submission" date="2022-01" db="EMBL/GenBank/DDBJ databases">
        <authorList>
            <person name="Xiong W."/>
            <person name="Schranz E."/>
        </authorList>
    </citation>
    <scope>NUCLEOTIDE SEQUENCE [LARGE SCALE GENOMIC DNA]</scope>
</reference>
<comment type="caution">
    <text evidence="1">The sequence shown here is derived from an EMBL/GenBank/DDBJ whole genome shotgun (WGS) entry which is preliminary data.</text>
</comment>
<keyword evidence="2" id="KW-1185">Reference proteome</keyword>
<gene>
    <name evidence="1" type="ORF">LVIROSA_LOCUS8712</name>
</gene>